<feature type="compositionally biased region" description="Low complexity" evidence="1">
    <location>
        <begin position="163"/>
        <end position="175"/>
    </location>
</feature>
<feature type="region of interest" description="Disordered" evidence="1">
    <location>
        <begin position="146"/>
        <end position="179"/>
    </location>
</feature>
<evidence type="ECO:0000313" key="3">
    <source>
        <dbReference type="Proteomes" id="UP001285441"/>
    </source>
</evidence>
<dbReference type="EMBL" id="JAULSW010000012">
    <property type="protein sequence ID" value="KAK3366373.1"/>
    <property type="molecule type" value="Genomic_DNA"/>
</dbReference>
<feature type="non-terminal residue" evidence="2">
    <location>
        <position position="294"/>
    </location>
</feature>
<organism evidence="2 3">
    <name type="scientific">Podospora didyma</name>
    <dbReference type="NCBI Taxonomy" id="330526"/>
    <lineage>
        <taxon>Eukaryota</taxon>
        <taxon>Fungi</taxon>
        <taxon>Dikarya</taxon>
        <taxon>Ascomycota</taxon>
        <taxon>Pezizomycotina</taxon>
        <taxon>Sordariomycetes</taxon>
        <taxon>Sordariomycetidae</taxon>
        <taxon>Sordariales</taxon>
        <taxon>Podosporaceae</taxon>
        <taxon>Podospora</taxon>
    </lineage>
</organism>
<evidence type="ECO:0000313" key="2">
    <source>
        <dbReference type="EMBL" id="KAK3366373.1"/>
    </source>
</evidence>
<proteinExistence type="predicted"/>
<feature type="region of interest" description="Disordered" evidence="1">
    <location>
        <begin position="84"/>
        <end position="122"/>
    </location>
</feature>
<gene>
    <name evidence="2" type="ORF">B0H63DRAFT_536289</name>
</gene>
<keyword evidence="3" id="KW-1185">Reference proteome</keyword>
<dbReference type="AlphaFoldDB" id="A0AAE0N163"/>
<dbReference type="Proteomes" id="UP001285441">
    <property type="component" value="Unassembled WGS sequence"/>
</dbReference>
<reference evidence="2" key="1">
    <citation type="journal article" date="2023" name="Mol. Phylogenet. Evol.">
        <title>Genome-scale phylogeny and comparative genomics of the fungal order Sordariales.</title>
        <authorList>
            <person name="Hensen N."/>
            <person name="Bonometti L."/>
            <person name="Westerberg I."/>
            <person name="Brannstrom I.O."/>
            <person name="Guillou S."/>
            <person name="Cros-Aarteil S."/>
            <person name="Calhoun S."/>
            <person name="Haridas S."/>
            <person name="Kuo A."/>
            <person name="Mondo S."/>
            <person name="Pangilinan J."/>
            <person name="Riley R."/>
            <person name="LaButti K."/>
            <person name="Andreopoulos B."/>
            <person name="Lipzen A."/>
            <person name="Chen C."/>
            <person name="Yan M."/>
            <person name="Daum C."/>
            <person name="Ng V."/>
            <person name="Clum A."/>
            <person name="Steindorff A."/>
            <person name="Ohm R.A."/>
            <person name="Martin F."/>
            <person name="Silar P."/>
            <person name="Natvig D.O."/>
            <person name="Lalanne C."/>
            <person name="Gautier V."/>
            <person name="Ament-Velasquez S.L."/>
            <person name="Kruys A."/>
            <person name="Hutchinson M.I."/>
            <person name="Powell A.J."/>
            <person name="Barry K."/>
            <person name="Miller A.N."/>
            <person name="Grigoriev I.V."/>
            <person name="Debuchy R."/>
            <person name="Gladieux P."/>
            <person name="Hiltunen Thoren M."/>
            <person name="Johannesson H."/>
        </authorList>
    </citation>
    <scope>NUCLEOTIDE SEQUENCE</scope>
    <source>
        <strain evidence="2">CBS 232.78</strain>
    </source>
</reference>
<sequence length="294" mass="31476">QSPLSSAQRWVVRSVSPATVPLLPNRSGPALTSCPFMSTQQNNSLPNCETVAAGSNGPARSSDPLSVATAPAYHDDVWEVPESDYASEQETDTPATSAPGNAAKPHRRGAVPLAASRARRAKKPDQKLLAWLEQKLHLPAEHGLHHQLDLNPPIDQPESLRPQGKASAAAGAQKSLPNPVGRRIFSVGAASTLMHRRPRAAQQRAVQQRAVQHRALRSGQLPAERKDPILDGSQCSIVMTAAVNKLDVGSSVKRHVVPMSSLQGDNLMEKKQILTGGEDLGSNELECKALMDLL</sequence>
<comment type="caution">
    <text evidence="2">The sequence shown here is derived from an EMBL/GenBank/DDBJ whole genome shotgun (WGS) entry which is preliminary data.</text>
</comment>
<reference evidence="2" key="2">
    <citation type="submission" date="2023-06" db="EMBL/GenBank/DDBJ databases">
        <authorList>
            <consortium name="Lawrence Berkeley National Laboratory"/>
            <person name="Haridas S."/>
            <person name="Hensen N."/>
            <person name="Bonometti L."/>
            <person name="Westerberg I."/>
            <person name="Brannstrom I.O."/>
            <person name="Guillou S."/>
            <person name="Cros-Aarteil S."/>
            <person name="Calhoun S."/>
            <person name="Kuo A."/>
            <person name="Mondo S."/>
            <person name="Pangilinan J."/>
            <person name="Riley R."/>
            <person name="LaButti K."/>
            <person name="Andreopoulos B."/>
            <person name="Lipzen A."/>
            <person name="Chen C."/>
            <person name="Yanf M."/>
            <person name="Daum C."/>
            <person name="Ng V."/>
            <person name="Clum A."/>
            <person name="Steindorff A."/>
            <person name="Ohm R."/>
            <person name="Martin F."/>
            <person name="Silar P."/>
            <person name="Natvig D."/>
            <person name="Lalanne C."/>
            <person name="Gautier V."/>
            <person name="Ament-velasquez S.L."/>
            <person name="Kruys A."/>
            <person name="Hutchinson M.I."/>
            <person name="Powell A.J."/>
            <person name="Barry K."/>
            <person name="Miller A.N."/>
            <person name="Grigoriev I.V."/>
            <person name="Debuchy R."/>
            <person name="Gladieux P."/>
            <person name="Thoren M.H."/>
            <person name="Johannesson H."/>
        </authorList>
    </citation>
    <scope>NUCLEOTIDE SEQUENCE</scope>
    <source>
        <strain evidence="2">CBS 232.78</strain>
    </source>
</reference>
<name>A0AAE0N163_9PEZI</name>
<feature type="compositionally biased region" description="Low complexity" evidence="1">
    <location>
        <begin position="200"/>
        <end position="210"/>
    </location>
</feature>
<accession>A0AAE0N163</accession>
<evidence type="ECO:0000256" key="1">
    <source>
        <dbReference type="SAM" id="MobiDB-lite"/>
    </source>
</evidence>
<feature type="region of interest" description="Disordered" evidence="1">
    <location>
        <begin position="195"/>
        <end position="217"/>
    </location>
</feature>
<protein>
    <submittedName>
        <fullName evidence="2">Uncharacterized protein</fullName>
    </submittedName>
</protein>